<organism evidence="2">
    <name type="scientific">Faucicola osloensis</name>
    <name type="common">Moraxella osloensis</name>
    <dbReference type="NCBI Taxonomy" id="34062"/>
    <lineage>
        <taxon>Bacteria</taxon>
        <taxon>Pseudomonadati</taxon>
        <taxon>Pseudomonadota</taxon>
        <taxon>Gammaproteobacteria</taxon>
        <taxon>Moraxellales</taxon>
        <taxon>Moraxellaceae</taxon>
        <taxon>Faucicola</taxon>
    </lineage>
</organism>
<evidence type="ECO:0000259" key="1">
    <source>
        <dbReference type="Pfam" id="PF04230"/>
    </source>
</evidence>
<name>A0AAD0ADZ7_FAUOS</name>
<dbReference type="InterPro" id="IPR007345">
    <property type="entry name" value="Polysacch_pyruvyl_Trfase"/>
</dbReference>
<dbReference type="EMBL" id="CP024176">
    <property type="protein sequence ID" value="ATQ83456.1"/>
    <property type="molecule type" value="Genomic_DNA"/>
</dbReference>
<feature type="domain" description="Polysaccharide pyruvyl transferase" evidence="1">
    <location>
        <begin position="50"/>
        <end position="294"/>
    </location>
</feature>
<evidence type="ECO:0000313" key="2">
    <source>
        <dbReference type="EMBL" id="ATQ83456.1"/>
    </source>
</evidence>
<dbReference type="AlphaFoldDB" id="A0AAD0ADZ7"/>
<proteinExistence type="predicted"/>
<accession>A0AAD0ADZ7</accession>
<gene>
    <name evidence="2" type="ORF">YHS_06215</name>
</gene>
<dbReference type="Pfam" id="PF04230">
    <property type="entry name" value="PS_pyruv_trans"/>
    <property type="match status" value="1"/>
</dbReference>
<protein>
    <submittedName>
        <fullName evidence="2">Polysaccharide biosynthesis protein</fullName>
    </submittedName>
</protein>
<reference evidence="2" key="1">
    <citation type="submission" date="2017-11" db="EMBL/GenBank/DDBJ databases">
        <title>Complete Genome Sequence from Moraxella oslensis YHS isolated from human skin.</title>
        <authorList>
            <person name="Lee K."/>
            <person name="Lim J.Y."/>
            <person name="Hwang I."/>
        </authorList>
    </citation>
    <scope>NUCLEOTIDE SEQUENCE</scope>
    <source>
        <strain evidence="2">YHS</strain>
    </source>
</reference>
<sequence>MNLKQYIPFDVKYKLHFYKAKFSKAQFFEDINLDNHQKKAFLFLAADYGNLGDVAITYAQTKFLEDQGYQVIEIPISQTAEGIWWVKKHIQSNDIVTLIGGGNMGDLYEQIDTLRQLVIEQFPAHKIISFPQTFDFSESQHGQKWLSKARKTYQGHNRLTLTAREQVSFELMKKNFSRNNVIKTPDIVLTLKDVISPSPREGAVICLRDDKEKSINNTTSQKIIDVLNLYFDQDIRYRDTHINENNMSIETRVKALNDIWQTFGKAKIVVTDRLHGMIFAYITQTPCIVFTNNNHKIKGTYQWIKDCGYIKFLPTFEEERFMQYLTELESIQPQILSLNHLYESLKKEIVEDKNFLI</sequence>